<name>D0L7C2_GORB4</name>
<evidence type="ECO:0000256" key="6">
    <source>
        <dbReference type="ARBA" id="ARBA00023194"/>
    </source>
</evidence>
<dbReference type="PROSITE" id="PS51471">
    <property type="entry name" value="FE2OG_OXY"/>
    <property type="match status" value="1"/>
</dbReference>
<dbReference type="GO" id="GO:0046872">
    <property type="term" value="F:metal ion binding"/>
    <property type="evidence" value="ECO:0007669"/>
    <property type="project" value="UniProtKB-KW"/>
</dbReference>
<evidence type="ECO:0000259" key="8">
    <source>
        <dbReference type="PROSITE" id="PS51471"/>
    </source>
</evidence>
<dbReference type="OrthoDB" id="21825at2"/>
<dbReference type="Proteomes" id="UP000001219">
    <property type="component" value="Chromosome"/>
</dbReference>
<dbReference type="Pfam" id="PF03171">
    <property type="entry name" value="2OG-FeII_Oxy"/>
    <property type="match status" value="1"/>
</dbReference>
<evidence type="ECO:0000256" key="3">
    <source>
        <dbReference type="ARBA" id="ARBA00022723"/>
    </source>
</evidence>
<keyword evidence="4 7" id="KW-0560">Oxidoreductase</keyword>
<keyword evidence="5 7" id="KW-0408">Iron</keyword>
<proteinExistence type="inferred from homology"/>
<dbReference type="HOGENOM" id="CLU_010119_6_3_11"/>
<dbReference type="SUPFAM" id="SSF51197">
    <property type="entry name" value="Clavaminate synthase-like"/>
    <property type="match status" value="1"/>
</dbReference>
<evidence type="ECO:0000313" key="10">
    <source>
        <dbReference type="Proteomes" id="UP000001219"/>
    </source>
</evidence>
<evidence type="ECO:0000256" key="1">
    <source>
        <dbReference type="ARBA" id="ARBA00004792"/>
    </source>
</evidence>
<dbReference type="InterPro" id="IPR044861">
    <property type="entry name" value="IPNS-like_FE2OG_OXY"/>
</dbReference>
<evidence type="ECO:0000256" key="7">
    <source>
        <dbReference type="RuleBase" id="RU003682"/>
    </source>
</evidence>
<dbReference type="Pfam" id="PF14226">
    <property type="entry name" value="DIOX_N"/>
    <property type="match status" value="1"/>
</dbReference>
<dbReference type="GO" id="GO:0016491">
    <property type="term" value="F:oxidoreductase activity"/>
    <property type="evidence" value="ECO:0007669"/>
    <property type="project" value="UniProtKB-KW"/>
</dbReference>
<dbReference type="eggNOG" id="COG3491">
    <property type="taxonomic scope" value="Bacteria"/>
</dbReference>
<dbReference type="AlphaFoldDB" id="D0L7C2"/>
<feature type="domain" description="Fe2OG dioxygenase" evidence="8">
    <location>
        <begin position="176"/>
        <end position="284"/>
    </location>
</feature>
<comment type="similarity">
    <text evidence="2 7">Belongs to the iron/ascorbate-dependent oxidoreductase family.</text>
</comment>
<dbReference type="InterPro" id="IPR005123">
    <property type="entry name" value="Oxoglu/Fe-dep_dioxygenase_dom"/>
</dbReference>
<keyword evidence="6" id="KW-0045">Antibiotic biosynthesis</keyword>
<dbReference type="PANTHER" id="PTHR10209">
    <property type="entry name" value="OXIDOREDUCTASE, 2OG-FE II OXYGENASE FAMILY PROTEIN"/>
    <property type="match status" value="1"/>
</dbReference>
<dbReference type="EMBL" id="CP001802">
    <property type="protein sequence ID" value="ACY23711.1"/>
    <property type="molecule type" value="Genomic_DNA"/>
</dbReference>
<dbReference type="InterPro" id="IPR027443">
    <property type="entry name" value="IPNS-like_sf"/>
</dbReference>
<reference evidence="10" key="1">
    <citation type="submission" date="2009-10" db="EMBL/GenBank/DDBJ databases">
        <title>The complete chromosome of Gordonia bronchialis DSM 43247.</title>
        <authorList>
            <consortium name="US DOE Joint Genome Institute (JGI-PGF)"/>
            <person name="Lucas S."/>
            <person name="Copeland A."/>
            <person name="Lapidus A."/>
            <person name="Glavina del Rio T."/>
            <person name="Dalin E."/>
            <person name="Tice H."/>
            <person name="Bruce D."/>
            <person name="Goodwin L."/>
            <person name="Pitluck S."/>
            <person name="Kyrpides N."/>
            <person name="Mavromatis K."/>
            <person name="Ivanova N."/>
            <person name="Ovchinnikova G."/>
            <person name="Saunders E."/>
            <person name="Brettin T."/>
            <person name="Detter J.C."/>
            <person name="Han C."/>
            <person name="Larimer F."/>
            <person name="Land M."/>
            <person name="Hauser L."/>
            <person name="Markowitz V."/>
            <person name="Cheng J.-F."/>
            <person name="Hugenholtz P."/>
            <person name="Woyke T."/>
            <person name="Wu D."/>
            <person name="Jando M."/>
            <person name="Schneider S."/>
            <person name="Goeker M."/>
            <person name="Klenk H.-P."/>
            <person name="Eisen J.A."/>
        </authorList>
    </citation>
    <scope>NUCLEOTIDE SEQUENCE [LARGE SCALE GENOMIC DNA]</scope>
    <source>
        <strain evidence="10">ATCC 25592 / DSM 43247 / BCRC 13721 / JCM 3198 / KCTC 3076 / NBRC 16047 / NCTC 10667</strain>
    </source>
</reference>
<organism evidence="9 10">
    <name type="scientific">Gordonia bronchialis (strain ATCC 25592 / DSM 43247 / BCRC 13721 / JCM 3198 / KCTC 3076 / NBRC 16047 / NCTC 10667)</name>
    <name type="common">Rhodococcus bronchialis</name>
    <dbReference type="NCBI Taxonomy" id="526226"/>
    <lineage>
        <taxon>Bacteria</taxon>
        <taxon>Bacillati</taxon>
        <taxon>Actinomycetota</taxon>
        <taxon>Actinomycetes</taxon>
        <taxon>Mycobacteriales</taxon>
        <taxon>Gordoniaceae</taxon>
        <taxon>Gordonia</taxon>
    </lineage>
</organism>
<dbReference type="GO" id="GO:0017000">
    <property type="term" value="P:antibiotic biosynthetic process"/>
    <property type="evidence" value="ECO:0007669"/>
    <property type="project" value="UniProtKB-KW"/>
</dbReference>
<dbReference type="KEGG" id="gbr:Gbro_4579"/>
<reference evidence="9 10" key="2">
    <citation type="journal article" date="2010" name="Stand. Genomic Sci.">
        <title>Complete genome sequence of Gordonia bronchialis type strain (3410).</title>
        <authorList>
            <person name="Ivanova N."/>
            <person name="Sikorski J."/>
            <person name="Jando M."/>
            <person name="Lapidus A."/>
            <person name="Nolan M."/>
            <person name="Lucas S."/>
            <person name="Del Rio T.G."/>
            <person name="Tice H."/>
            <person name="Copeland A."/>
            <person name="Cheng J.F."/>
            <person name="Chen F."/>
            <person name="Bruce D."/>
            <person name="Goodwin L."/>
            <person name="Pitluck S."/>
            <person name="Mavromatis K."/>
            <person name="Ovchinnikova G."/>
            <person name="Pati A."/>
            <person name="Chen A."/>
            <person name="Palaniappan K."/>
            <person name="Land M."/>
            <person name="Hauser L."/>
            <person name="Chang Y.J."/>
            <person name="Jeffries C.D."/>
            <person name="Chain P."/>
            <person name="Saunders E."/>
            <person name="Han C."/>
            <person name="Detter J.C."/>
            <person name="Brettin T."/>
            <person name="Rohde M."/>
            <person name="Goker M."/>
            <person name="Bristow J."/>
            <person name="Eisen J.A."/>
            <person name="Markowitz V."/>
            <person name="Hugenholtz P."/>
            <person name="Klenk H.P."/>
            <person name="Kyrpides N.C."/>
        </authorList>
    </citation>
    <scope>NUCLEOTIDE SEQUENCE [LARGE SCALE GENOMIC DNA]</scope>
    <source>
        <strain evidence="10">ATCC 25592 / DSM 43247 / BCRC 13721 / JCM 3198 / KCTC 3076 / NBRC 16047 / NCTC 10667</strain>
    </source>
</reference>
<sequence length="349" mass="37615">MGTIEHTTSRSHTLPTLDLSTASADPAAFQAAILDVTHRLGFFYLVGHGIATERLDGIIDLARRFFALPDADKNEISQLKSPQFRGYSRLGGELTNGAVDWREQIDIGPERPVIDGAEGYWRLQGPNLWPSALPELRPAFEAWSTDLAAVGRELLGHWAAAFGAPPTVFDAAFDDRPATLIKVVRYPGPDSAEAADDARRQGVGAHKDSGVLTLLLVEPGTDGLQVEGPDGEWIDAPPVPGAFIVNIGELLEVATGGYLRATRHRVLAPPPGHDRISIPYFLNPGLDAQIPVLDLPADLAARSRGVELDPDNPIFNTYGENAWKSRTRAHPDVAELHHGIRAANVPSVG</sequence>
<evidence type="ECO:0000313" key="9">
    <source>
        <dbReference type="EMBL" id="ACY23711.1"/>
    </source>
</evidence>
<dbReference type="RefSeq" id="WP_012836196.1">
    <property type="nucleotide sequence ID" value="NC_013441.1"/>
</dbReference>
<keyword evidence="10" id="KW-1185">Reference proteome</keyword>
<evidence type="ECO:0000256" key="4">
    <source>
        <dbReference type="ARBA" id="ARBA00023002"/>
    </source>
</evidence>
<dbReference type="InterPro" id="IPR026992">
    <property type="entry name" value="DIOX_N"/>
</dbReference>
<dbReference type="Gene3D" id="2.60.120.330">
    <property type="entry name" value="B-lactam Antibiotic, Isopenicillin N Synthase, Chain"/>
    <property type="match status" value="1"/>
</dbReference>
<evidence type="ECO:0000256" key="5">
    <source>
        <dbReference type="ARBA" id="ARBA00023004"/>
    </source>
</evidence>
<dbReference type="PRINTS" id="PR00682">
    <property type="entry name" value="IPNSYNTHASE"/>
</dbReference>
<gene>
    <name evidence="9" type="ordered locus">Gbro_4579</name>
</gene>
<protein>
    <submittedName>
        <fullName evidence="9">2OG-Fe(II) oxygenase</fullName>
    </submittedName>
</protein>
<dbReference type="PANTHER" id="PTHR10209:SF885">
    <property type="entry name" value="2OG-FE(II) OXYGENASE FAMILY, PUTATIVE (AFU_ORTHOLOGUE AFUA_2G00750)-RELATED"/>
    <property type="match status" value="1"/>
</dbReference>
<comment type="pathway">
    <text evidence="1">Antibiotic biosynthesis.</text>
</comment>
<evidence type="ECO:0000256" key="2">
    <source>
        <dbReference type="ARBA" id="ARBA00008056"/>
    </source>
</evidence>
<accession>D0L7C2</accession>
<keyword evidence="3 7" id="KW-0479">Metal-binding</keyword>